<dbReference type="Pfam" id="PF02899">
    <property type="entry name" value="Phage_int_SAM_1"/>
    <property type="match status" value="1"/>
</dbReference>
<gene>
    <name evidence="7" type="ordered locus">Bphyt_0243</name>
</gene>
<dbReference type="GO" id="GO:0003677">
    <property type="term" value="F:DNA binding"/>
    <property type="evidence" value="ECO:0007669"/>
    <property type="project" value="UniProtKB-UniRule"/>
</dbReference>
<dbReference type="AlphaFoldDB" id="B2T0V0"/>
<evidence type="ECO:0000313" key="8">
    <source>
        <dbReference type="Proteomes" id="UP000001739"/>
    </source>
</evidence>
<sequence length="408" mass="45939">MSQSDYSFWLDRLKQYLQDERYGKSVVRKYPHAVRRFLRDVAQHGQALEAISPTDVGQYLDRLRTRDQHALSTFSRNENRMAIHMLLRLVHNGDWPTQTMRDSAEDVAIHQVVAEYDAWMTEVRGLSAGTRQHNRFEARSLLRWLDDHGKNLTTVNVADLDAYIASRVASMRRRTKGTMVGTLRGVLRYLHSSGRMSIDLSVAIEATSAYAMEDIPSTIRPEDIDWVLDIVRRDCSPLGRRDYALLTLLTTYGLRAGEVLGMCLSDVDWHRERLRIQHTKTGSCSELPLMRLPADALLDYLCHGRPVTTQRLIFLRGRAPYQPLSGSAALHSMISRRFRAAGVSLPGKRGPHVLRHSRAASLLSGGVSIKVIGDVLGHRSERSTAVYLKLATDDLMAISLDLPQGAAS</sequence>
<dbReference type="InterPro" id="IPR011010">
    <property type="entry name" value="DNA_brk_join_enz"/>
</dbReference>
<keyword evidence="2 4" id="KW-0238">DNA-binding</keyword>
<dbReference type="Pfam" id="PF00589">
    <property type="entry name" value="Phage_integrase"/>
    <property type="match status" value="1"/>
</dbReference>
<dbReference type="Pfam" id="PF13495">
    <property type="entry name" value="Phage_int_SAM_4"/>
    <property type="match status" value="1"/>
</dbReference>
<dbReference type="eggNOG" id="COG4974">
    <property type="taxonomic scope" value="Bacteria"/>
</dbReference>
<dbReference type="HOGENOM" id="CLU_027562_23_3_4"/>
<dbReference type="GO" id="GO:0015074">
    <property type="term" value="P:DNA integration"/>
    <property type="evidence" value="ECO:0007669"/>
    <property type="project" value="UniProtKB-KW"/>
</dbReference>
<evidence type="ECO:0000259" key="5">
    <source>
        <dbReference type="PROSITE" id="PS51898"/>
    </source>
</evidence>
<dbReference type="Gene3D" id="1.10.150.130">
    <property type="match status" value="2"/>
</dbReference>
<dbReference type="InterPro" id="IPR010998">
    <property type="entry name" value="Integrase_recombinase_N"/>
</dbReference>
<dbReference type="EMBL" id="CP001052">
    <property type="protein sequence ID" value="ACD14670.1"/>
    <property type="molecule type" value="Genomic_DNA"/>
</dbReference>
<dbReference type="PANTHER" id="PTHR30349:SF90">
    <property type="entry name" value="TYROSINE RECOMBINASE XERD"/>
    <property type="match status" value="1"/>
</dbReference>
<dbReference type="InterPro" id="IPR044068">
    <property type="entry name" value="CB"/>
</dbReference>
<evidence type="ECO:0000313" key="7">
    <source>
        <dbReference type="EMBL" id="ACD14670.1"/>
    </source>
</evidence>
<feature type="domain" description="Core-binding (CB)" evidence="6">
    <location>
        <begin position="107"/>
        <end position="191"/>
    </location>
</feature>
<evidence type="ECO:0000256" key="1">
    <source>
        <dbReference type="ARBA" id="ARBA00022908"/>
    </source>
</evidence>
<dbReference type="KEGG" id="bpy:Bphyt_0243"/>
<dbReference type="RefSeq" id="WP_012431319.1">
    <property type="nucleotide sequence ID" value="NC_010681.1"/>
</dbReference>
<protein>
    <submittedName>
        <fullName evidence="7">Integrase family protein</fullName>
    </submittedName>
</protein>
<evidence type="ECO:0000256" key="2">
    <source>
        <dbReference type="ARBA" id="ARBA00023125"/>
    </source>
</evidence>
<name>B2T0V0_PARPJ</name>
<dbReference type="Proteomes" id="UP000001739">
    <property type="component" value="Chromosome 1"/>
</dbReference>
<dbReference type="InterPro" id="IPR004107">
    <property type="entry name" value="Integrase_SAM-like_N"/>
</dbReference>
<keyword evidence="3" id="KW-0233">DNA recombination</keyword>
<dbReference type="SUPFAM" id="SSF56349">
    <property type="entry name" value="DNA breaking-rejoining enzymes"/>
    <property type="match status" value="1"/>
</dbReference>
<evidence type="ECO:0000256" key="4">
    <source>
        <dbReference type="PROSITE-ProRule" id="PRU01248"/>
    </source>
</evidence>
<dbReference type="InterPro" id="IPR013762">
    <property type="entry name" value="Integrase-like_cat_sf"/>
</dbReference>
<organism evidence="7 8">
    <name type="scientific">Paraburkholderia phytofirmans (strain DSM 17436 / LMG 22146 / PsJN)</name>
    <name type="common">Burkholderia phytofirmans</name>
    <dbReference type="NCBI Taxonomy" id="398527"/>
    <lineage>
        <taxon>Bacteria</taxon>
        <taxon>Pseudomonadati</taxon>
        <taxon>Pseudomonadota</taxon>
        <taxon>Betaproteobacteria</taxon>
        <taxon>Burkholderiales</taxon>
        <taxon>Burkholderiaceae</taxon>
        <taxon>Paraburkholderia</taxon>
    </lineage>
</organism>
<feature type="domain" description="Tyr recombinase" evidence="5">
    <location>
        <begin position="214"/>
        <end position="400"/>
    </location>
</feature>
<dbReference type="Gene3D" id="1.10.443.10">
    <property type="entry name" value="Intergrase catalytic core"/>
    <property type="match status" value="1"/>
</dbReference>
<proteinExistence type="predicted"/>
<dbReference type="InterPro" id="IPR050090">
    <property type="entry name" value="Tyrosine_recombinase_XerCD"/>
</dbReference>
<evidence type="ECO:0000259" key="6">
    <source>
        <dbReference type="PROSITE" id="PS51900"/>
    </source>
</evidence>
<dbReference type="GO" id="GO:0006310">
    <property type="term" value="P:DNA recombination"/>
    <property type="evidence" value="ECO:0007669"/>
    <property type="project" value="UniProtKB-KW"/>
</dbReference>
<dbReference type="STRING" id="398527.Bphyt_0243"/>
<evidence type="ECO:0000256" key="3">
    <source>
        <dbReference type="ARBA" id="ARBA00023172"/>
    </source>
</evidence>
<dbReference type="PANTHER" id="PTHR30349">
    <property type="entry name" value="PHAGE INTEGRASE-RELATED"/>
    <property type="match status" value="1"/>
</dbReference>
<dbReference type="PROSITE" id="PS51900">
    <property type="entry name" value="CB"/>
    <property type="match status" value="1"/>
</dbReference>
<dbReference type="PROSITE" id="PS51898">
    <property type="entry name" value="TYR_RECOMBINASE"/>
    <property type="match status" value="1"/>
</dbReference>
<dbReference type="InterPro" id="IPR002104">
    <property type="entry name" value="Integrase_catalytic"/>
</dbReference>
<accession>B2T0V0</accession>
<keyword evidence="1" id="KW-0229">DNA integration</keyword>
<dbReference type="OrthoDB" id="8912821at2"/>
<reference evidence="7 8" key="1">
    <citation type="journal article" date="2011" name="J. Bacteriol.">
        <title>Complete genome sequence of the plant growth-promoting endophyte Burkholderia phytofirmans strain PsJN.</title>
        <authorList>
            <person name="Weilharter A."/>
            <person name="Mitter B."/>
            <person name="Shin M.V."/>
            <person name="Chain P.S."/>
            <person name="Nowak J."/>
            <person name="Sessitsch A."/>
        </authorList>
    </citation>
    <scope>NUCLEOTIDE SEQUENCE [LARGE SCALE GENOMIC DNA]</scope>
    <source>
        <strain evidence="8">DSM 17436 / LMG 22146 / PsJN</strain>
    </source>
</reference>